<protein>
    <recommendedName>
        <fullName evidence="3">SNF2 N-terminal domain-containing protein</fullName>
    </recommendedName>
</protein>
<dbReference type="SUPFAM" id="SSF52540">
    <property type="entry name" value="P-loop containing nucleoside triphosphate hydrolases"/>
    <property type="match status" value="1"/>
</dbReference>
<evidence type="ECO:0000313" key="1">
    <source>
        <dbReference type="EMBL" id="TGO54952.1"/>
    </source>
</evidence>
<evidence type="ECO:0008006" key="3">
    <source>
        <dbReference type="Google" id="ProtNLM"/>
    </source>
</evidence>
<reference evidence="1 2" key="1">
    <citation type="submission" date="2017-12" db="EMBL/GenBank/DDBJ databases">
        <title>Comparative genomics of Botrytis spp.</title>
        <authorList>
            <person name="Valero-Jimenez C.A."/>
            <person name="Tapia P."/>
            <person name="Veloso J."/>
            <person name="Silva-Moreno E."/>
            <person name="Staats M."/>
            <person name="Valdes J.H."/>
            <person name="Van Kan J.A.L."/>
        </authorList>
    </citation>
    <scope>NUCLEOTIDE SEQUENCE [LARGE SCALE GENOMIC DNA]</scope>
    <source>
        <strain evidence="1 2">MUCL11595</strain>
    </source>
</reference>
<organism evidence="1 2">
    <name type="scientific">Botryotinia convoluta</name>
    <dbReference type="NCBI Taxonomy" id="54673"/>
    <lineage>
        <taxon>Eukaryota</taxon>
        <taxon>Fungi</taxon>
        <taxon>Dikarya</taxon>
        <taxon>Ascomycota</taxon>
        <taxon>Pezizomycotina</taxon>
        <taxon>Leotiomycetes</taxon>
        <taxon>Helotiales</taxon>
        <taxon>Sclerotiniaceae</taxon>
        <taxon>Botryotinia</taxon>
    </lineage>
</organism>
<dbReference type="Gene3D" id="3.40.50.10810">
    <property type="entry name" value="Tandem AAA-ATPase domain"/>
    <property type="match status" value="1"/>
</dbReference>
<dbReference type="Proteomes" id="UP000297527">
    <property type="component" value="Unassembled WGS sequence"/>
</dbReference>
<gene>
    <name evidence="1" type="ORF">BCON_0099g00160</name>
</gene>
<comment type="caution">
    <text evidence="1">The sequence shown here is derived from an EMBL/GenBank/DDBJ whole genome shotgun (WGS) entry which is preliminary data.</text>
</comment>
<accession>A0A4Z1I698</accession>
<dbReference type="OrthoDB" id="3561363at2759"/>
<name>A0A4Z1I698_9HELO</name>
<proteinExistence type="predicted"/>
<sequence>MRYGQFLTIQAVLKNFKDKFLLEKLIKGVTRDVDADAEAEAMNVESSLREKGIEVLFASKSSKSFAPPSASASIMADMAKMESFLDNADYQPQTHISDCEFFGFNPEYPRFPSNSPIFQFKSWQVTAMRQMIRILGNPNVKACLLADATGLEARPIQSQARAKTHTDEDDQELEPNENLFVIPDLPICSPLAKPILLIVLPELIEQWATEIKGLSEDFRVLIYHGDERACNFGSHEKISARSTKGKLTQDRPIFNGDEQTSRVVVITSVVTLRSRHGPAALEGNPIGWSI</sequence>
<dbReference type="InterPro" id="IPR027417">
    <property type="entry name" value="P-loop_NTPase"/>
</dbReference>
<dbReference type="InterPro" id="IPR038718">
    <property type="entry name" value="SNF2-like_sf"/>
</dbReference>
<evidence type="ECO:0000313" key="2">
    <source>
        <dbReference type="Proteomes" id="UP000297527"/>
    </source>
</evidence>
<dbReference type="AlphaFoldDB" id="A0A4Z1I698"/>
<dbReference type="EMBL" id="PQXN01000099">
    <property type="protein sequence ID" value="TGO54952.1"/>
    <property type="molecule type" value="Genomic_DNA"/>
</dbReference>
<keyword evidence="2" id="KW-1185">Reference proteome</keyword>